<dbReference type="InterPro" id="IPR033453">
    <property type="entry name" value="Glyco_hydro_30_TIM-barrel"/>
</dbReference>
<proteinExistence type="inferred from homology"/>
<reference evidence="7 8" key="1">
    <citation type="submission" date="2020-04" db="EMBL/GenBank/DDBJ databases">
        <authorList>
            <person name="Zheng R.K."/>
            <person name="Sun C.M."/>
        </authorList>
    </citation>
    <scope>NUCLEOTIDE SEQUENCE [LARGE SCALE GENOMIC DNA]</scope>
    <source>
        <strain evidence="8">zrk29</strain>
    </source>
</reference>
<dbReference type="KEGG" id="tbk:HF295_01105"/>
<dbReference type="GO" id="GO:0004348">
    <property type="term" value="F:glucosylceramidase activity"/>
    <property type="evidence" value="ECO:0007669"/>
    <property type="project" value="InterPro"/>
</dbReference>
<gene>
    <name evidence="7" type="ORF">HF295_01105</name>
</gene>
<evidence type="ECO:0000256" key="4">
    <source>
        <dbReference type="RuleBase" id="RU361188"/>
    </source>
</evidence>
<keyword evidence="4" id="KW-0326">Glycosidase</keyword>
<sequence>MTKTDQKPNVEISFNKDVKYQSIIGFGGAFTEAAAYTFYQMPVDKQKILLEAYFNQNTGLSYNLGRVSIHSCDFSLNNYTYVDDFDEGLKSFNIKRDLSYVIPMIHQAEMVRNDRINILASPWSPPAWMKTNNDMNHGGSLLDEYKDAWANYYLKFLEAYTQHDVSIFALTVQNEPAAKQIWDSCLYTKEEERDFVKDYLGPKLAQSNFSDVKLLIWDHNRDIMVERAKAVYEDKKASQYVWGLGFHWYVSEAFENLKKVHDMFPNKHLLFTEGTIEGGVHLHQFETGERYARNMIGDFSHYCEGYIDWNLLLNEEGGPNHVGNYCDAPIIYDRNNDELIFNSSFYAIGHFSKYLMVGAKRIESKTNHNDLKQVAFLNPNGDIVFIIQNETEEIHVVHFEDNENNFLIEARSISTIILESE</sequence>
<name>A0A7L6N3W9_9MOLU</name>
<evidence type="ECO:0000256" key="3">
    <source>
        <dbReference type="ARBA" id="ARBA00022801"/>
    </source>
</evidence>
<dbReference type="EMBL" id="CP051151">
    <property type="protein sequence ID" value="QLY40940.1"/>
    <property type="molecule type" value="Genomic_DNA"/>
</dbReference>
<keyword evidence="8" id="KW-1185">Reference proteome</keyword>
<dbReference type="Gene3D" id="2.60.40.1180">
    <property type="entry name" value="Golgi alpha-mannosidase II"/>
    <property type="match status" value="1"/>
</dbReference>
<dbReference type="PRINTS" id="PR00843">
    <property type="entry name" value="GLHYDRLASE30"/>
</dbReference>
<accession>A0A7L6N3W9</accession>
<dbReference type="InterPro" id="IPR017853">
    <property type="entry name" value="GH"/>
</dbReference>
<dbReference type="InterPro" id="IPR033452">
    <property type="entry name" value="GH30_C"/>
</dbReference>
<evidence type="ECO:0000256" key="1">
    <source>
        <dbReference type="ARBA" id="ARBA00005382"/>
    </source>
</evidence>
<dbReference type="GO" id="GO:0006680">
    <property type="term" value="P:glucosylceramide catabolic process"/>
    <property type="evidence" value="ECO:0007669"/>
    <property type="project" value="TreeGrafter"/>
</dbReference>
<dbReference type="PANTHER" id="PTHR11069">
    <property type="entry name" value="GLUCOSYLCERAMIDASE"/>
    <property type="match status" value="1"/>
</dbReference>
<evidence type="ECO:0000259" key="5">
    <source>
        <dbReference type="Pfam" id="PF02055"/>
    </source>
</evidence>
<dbReference type="InterPro" id="IPR001139">
    <property type="entry name" value="Glyco_hydro_30"/>
</dbReference>
<feature type="domain" description="Glycosyl hydrolase family 30 beta sandwich" evidence="6">
    <location>
        <begin position="358"/>
        <end position="416"/>
    </location>
</feature>
<keyword evidence="3 4" id="KW-0378">Hydrolase</keyword>
<evidence type="ECO:0000313" key="7">
    <source>
        <dbReference type="EMBL" id="QLY40940.1"/>
    </source>
</evidence>
<keyword evidence="2" id="KW-0732">Signal</keyword>
<dbReference type="AlphaFoldDB" id="A0A7L6N3W9"/>
<dbReference type="SUPFAM" id="SSF51445">
    <property type="entry name" value="(Trans)glycosidases"/>
    <property type="match status" value="1"/>
</dbReference>
<dbReference type="Pfam" id="PF02055">
    <property type="entry name" value="Glyco_hydro_30"/>
    <property type="match status" value="1"/>
</dbReference>
<protein>
    <submittedName>
        <fullName evidence="7">Glycoside hydrolase family 30 protein</fullName>
    </submittedName>
</protein>
<organism evidence="7 8">
    <name type="scientific">Hujiaoplasma nucleasis</name>
    <dbReference type="NCBI Taxonomy" id="2725268"/>
    <lineage>
        <taxon>Bacteria</taxon>
        <taxon>Bacillati</taxon>
        <taxon>Mycoplasmatota</taxon>
        <taxon>Mollicutes</taxon>
        <taxon>Candidatus Izemoplasmatales</taxon>
        <taxon>Hujiaoplasmataceae</taxon>
        <taxon>Hujiaoplasma</taxon>
    </lineage>
</organism>
<evidence type="ECO:0000256" key="2">
    <source>
        <dbReference type="ARBA" id="ARBA00022729"/>
    </source>
</evidence>
<evidence type="ECO:0000313" key="8">
    <source>
        <dbReference type="Proteomes" id="UP000512167"/>
    </source>
</evidence>
<dbReference type="GO" id="GO:0016020">
    <property type="term" value="C:membrane"/>
    <property type="evidence" value="ECO:0007669"/>
    <property type="project" value="GOC"/>
</dbReference>
<dbReference type="InterPro" id="IPR013780">
    <property type="entry name" value="Glyco_hydro_b"/>
</dbReference>
<comment type="similarity">
    <text evidence="1 4">Belongs to the glycosyl hydrolase 30 family.</text>
</comment>
<dbReference type="Pfam" id="PF17189">
    <property type="entry name" value="Glyco_hydro_30C"/>
    <property type="match status" value="1"/>
</dbReference>
<feature type="domain" description="Glycosyl hydrolase family 30 TIM-barrel" evidence="5">
    <location>
        <begin position="23"/>
        <end position="355"/>
    </location>
</feature>
<evidence type="ECO:0000259" key="6">
    <source>
        <dbReference type="Pfam" id="PF17189"/>
    </source>
</evidence>
<dbReference type="Proteomes" id="UP000512167">
    <property type="component" value="Chromosome"/>
</dbReference>
<dbReference type="PANTHER" id="PTHR11069:SF23">
    <property type="entry name" value="LYSOSOMAL ACID GLUCOSYLCERAMIDASE"/>
    <property type="match status" value="1"/>
</dbReference>
<dbReference type="Gene3D" id="3.20.20.80">
    <property type="entry name" value="Glycosidases"/>
    <property type="match status" value="1"/>
</dbReference>